<dbReference type="EMBL" id="QEOP01000001">
    <property type="protein sequence ID" value="PVZ96194.1"/>
    <property type="molecule type" value="Genomic_DNA"/>
</dbReference>
<dbReference type="Proteomes" id="UP000244893">
    <property type="component" value="Unassembled WGS sequence"/>
</dbReference>
<feature type="binding site" evidence="5">
    <location>
        <position position="200"/>
    </location>
    <ligand>
        <name>FMN</name>
        <dbReference type="ChEBI" id="CHEBI:58210"/>
    </ligand>
</feature>
<evidence type="ECO:0000256" key="4">
    <source>
        <dbReference type="ARBA" id="ARBA00023002"/>
    </source>
</evidence>
<dbReference type="PIRSF" id="PIRSF000190">
    <property type="entry name" value="Pyd_amn-ph_oxd"/>
    <property type="match status" value="1"/>
</dbReference>
<feature type="binding site" evidence="5">
    <location>
        <begin position="155"/>
        <end position="156"/>
    </location>
    <ligand>
        <name>FMN</name>
        <dbReference type="ChEBI" id="CHEBI:58210"/>
    </ligand>
</feature>
<dbReference type="Pfam" id="PF10590">
    <property type="entry name" value="PNP_phzG_C"/>
    <property type="match status" value="1"/>
</dbReference>
<feature type="binding site" evidence="5">
    <location>
        <position position="210"/>
    </location>
    <ligand>
        <name>FMN</name>
        <dbReference type="ChEBI" id="CHEBI:58210"/>
    </ligand>
</feature>
<comment type="caution">
    <text evidence="9">The sequence shown here is derived from an EMBL/GenBank/DDBJ whole genome shotgun (WGS) entry which is preliminary data.</text>
</comment>
<comment type="cofactor">
    <cofactor evidence="5">
        <name>FMN</name>
        <dbReference type="ChEBI" id="CHEBI:58210"/>
    </cofactor>
    <text evidence="5">Binds 1 FMN per subunit.</text>
</comment>
<gene>
    <name evidence="9" type="ORF">DDQ50_07155</name>
</gene>
<evidence type="ECO:0000256" key="3">
    <source>
        <dbReference type="ARBA" id="ARBA00022643"/>
    </source>
</evidence>
<dbReference type="InterPro" id="IPR000659">
    <property type="entry name" value="Pyridox_Oxase"/>
</dbReference>
<dbReference type="AlphaFoldDB" id="A0A2V1HZJ3"/>
<feature type="binding site" evidence="5">
    <location>
        <position position="120"/>
    </location>
    <ligand>
        <name>FMN</name>
        <dbReference type="ChEBI" id="CHEBI:58210"/>
    </ligand>
</feature>
<feature type="domain" description="Pyridoxamine 5'-phosphate oxidase N-terminal" evidence="7">
    <location>
        <begin position="52"/>
        <end position="162"/>
    </location>
</feature>
<evidence type="ECO:0000256" key="6">
    <source>
        <dbReference type="SAM" id="MobiDB-lite"/>
    </source>
</evidence>
<evidence type="ECO:0000256" key="1">
    <source>
        <dbReference type="ARBA" id="ARBA00007301"/>
    </source>
</evidence>
<evidence type="ECO:0000313" key="9">
    <source>
        <dbReference type="EMBL" id="PVZ96194.1"/>
    </source>
</evidence>
<dbReference type="GO" id="GO:0008615">
    <property type="term" value="P:pyridoxine biosynthetic process"/>
    <property type="evidence" value="ECO:0007669"/>
    <property type="project" value="InterPro"/>
</dbReference>
<evidence type="ECO:0000259" key="7">
    <source>
        <dbReference type="Pfam" id="PF01243"/>
    </source>
</evidence>
<feature type="binding site" evidence="5">
    <location>
        <position position="98"/>
    </location>
    <ligand>
        <name>FMN</name>
        <dbReference type="ChEBI" id="CHEBI:58210"/>
    </ligand>
</feature>
<dbReference type="GO" id="GO:0004733">
    <property type="term" value="F:pyridoxamine phosphate oxidase activity"/>
    <property type="evidence" value="ECO:0007669"/>
    <property type="project" value="InterPro"/>
</dbReference>
<dbReference type="GO" id="GO:0010181">
    <property type="term" value="F:FMN binding"/>
    <property type="evidence" value="ECO:0007669"/>
    <property type="project" value="InterPro"/>
</dbReference>
<keyword evidence="2" id="KW-0285">Flavoprotein</keyword>
<name>A0A2V1HZJ3_9MICO</name>
<keyword evidence="4" id="KW-0560">Oxidoreductase</keyword>
<dbReference type="InterPro" id="IPR019576">
    <property type="entry name" value="Pyridoxamine_oxidase_dimer_C"/>
</dbReference>
<protein>
    <submittedName>
        <fullName evidence="9">Oxidase</fullName>
    </submittedName>
</protein>
<accession>A0A2V1HZJ3</accession>
<dbReference type="PANTHER" id="PTHR10851:SF0">
    <property type="entry name" value="PYRIDOXINE-5'-PHOSPHATE OXIDASE"/>
    <property type="match status" value="1"/>
</dbReference>
<dbReference type="Pfam" id="PF01243">
    <property type="entry name" value="PNPOx_N"/>
    <property type="match status" value="1"/>
</dbReference>
<keyword evidence="10" id="KW-1185">Reference proteome</keyword>
<feature type="compositionally biased region" description="Basic and acidic residues" evidence="6">
    <location>
        <begin position="1"/>
        <end position="14"/>
    </location>
</feature>
<reference evidence="9 10" key="1">
    <citation type="submission" date="2018-05" db="EMBL/GenBank/DDBJ databases">
        <title>Amnibacterium sp. M8JJ-5, whole genome shotgun sequence.</title>
        <authorList>
            <person name="Tuo L."/>
        </authorList>
    </citation>
    <scope>NUCLEOTIDE SEQUENCE [LARGE SCALE GENOMIC DNA]</scope>
    <source>
        <strain evidence="9 10">M8JJ-5</strain>
    </source>
</reference>
<dbReference type="OrthoDB" id="9780392at2"/>
<proteinExistence type="inferred from homology"/>
<dbReference type="RefSeq" id="WP_116755928.1">
    <property type="nucleotide sequence ID" value="NZ_JBHUEX010000001.1"/>
</dbReference>
<dbReference type="NCBIfam" id="NF004231">
    <property type="entry name" value="PRK05679.1"/>
    <property type="match status" value="1"/>
</dbReference>
<dbReference type="PANTHER" id="PTHR10851">
    <property type="entry name" value="PYRIDOXINE-5-PHOSPHATE OXIDASE"/>
    <property type="match status" value="1"/>
</dbReference>
<keyword evidence="3 5" id="KW-0288">FMN</keyword>
<evidence type="ECO:0000313" key="10">
    <source>
        <dbReference type="Proteomes" id="UP000244893"/>
    </source>
</evidence>
<dbReference type="SUPFAM" id="SSF50475">
    <property type="entry name" value="FMN-binding split barrel"/>
    <property type="match status" value="1"/>
</dbReference>
<evidence type="ECO:0000256" key="2">
    <source>
        <dbReference type="ARBA" id="ARBA00022630"/>
    </source>
</evidence>
<evidence type="ECO:0000256" key="5">
    <source>
        <dbReference type="PIRSR" id="PIRSR000190-2"/>
    </source>
</evidence>
<feature type="domain" description="Pyridoxine 5'-phosphate oxidase dimerisation C-terminal" evidence="8">
    <location>
        <begin position="187"/>
        <end position="227"/>
    </location>
</feature>
<evidence type="ECO:0000259" key="8">
    <source>
        <dbReference type="Pfam" id="PF10590"/>
    </source>
</evidence>
<sequence>MADMHDPRSWRERLGALSMPTTDAPEFDATAAPEDPLALASDWIRTAIEGGAAAPHAMTLATVAPDGQPTARTVLLHDFEPGGDAPYFEFASNADSPKGVDLADDPRAALVFHWREQHRQIRITGLVSSAPAEQNAADFRQLSTRAKAATIAIRQSAPQPPEDEVDRLLDEAGQLLAREPEFAPESWTLFRVAPTAIEFWQGQPRSPQQRLLYRSAAAGWTHELLWP</sequence>
<dbReference type="InterPro" id="IPR012349">
    <property type="entry name" value="Split_barrel_FMN-bd"/>
</dbReference>
<organism evidence="9 10">
    <name type="scientific">Amnibacterium flavum</name>
    <dbReference type="NCBI Taxonomy" id="2173173"/>
    <lineage>
        <taxon>Bacteria</taxon>
        <taxon>Bacillati</taxon>
        <taxon>Actinomycetota</taxon>
        <taxon>Actinomycetes</taxon>
        <taxon>Micrococcales</taxon>
        <taxon>Microbacteriaceae</taxon>
        <taxon>Amnibacterium</taxon>
    </lineage>
</organism>
<comment type="similarity">
    <text evidence="1">Belongs to the pyridoxamine 5'-phosphate oxidase family.</text>
</comment>
<feature type="region of interest" description="Disordered" evidence="6">
    <location>
        <begin position="1"/>
        <end position="28"/>
    </location>
</feature>
<dbReference type="InterPro" id="IPR011576">
    <property type="entry name" value="Pyridox_Oxase_N"/>
</dbReference>
<dbReference type="Gene3D" id="2.30.110.10">
    <property type="entry name" value="Electron Transport, Fmn-binding Protein, Chain A"/>
    <property type="match status" value="1"/>
</dbReference>